<proteinExistence type="predicted"/>
<accession>A0A252BXD5</accession>
<organism evidence="2 3">
    <name type="scientific">Acetobacter okinawensis</name>
    <dbReference type="NCBI Taxonomy" id="1076594"/>
    <lineage>
        <taxon>Bacteria</taxon>
        <taxon>Pseudomonadati</taxon>
        <taxon>Pseudomonadota</taxon>
        <taxon>Alphaproteobacteria</taxon>
        <taxon>Acetobacterales</taxon>
        <taxon>Acetobacteraceae</taxon>
        <taxon>Acetobacter</taxon>
    </lineage>
</organism>
<dbReference type="RefSeq" id="WP_086638672.1">
    <property type="nucleotide sequence ID" value="NZ_JOPJ01000006.1"/>
</dbReference>
<feature type="signal peptide" evidence="1">
    <location>
        <begin position="1"/>
        <end position="20"/>
    </location>
</feature>
<keyword evidence="1" id="KW-0732">Signal</keyword>
<dbReference type="Proteomes" id="UP000194931">
    <property type="component" value="Unassembled WGS sequence"/>
</dbReference>
<gene>
    <name evidence="2" type="ORF">HK26_11340</name>
</gene>
<keyword evidence="3" id="KW-1185">Reference proteome</keyword>
<comment type="caution">
    <text evidence="2">The sequence shown here is derived from an EMBL/GenBank/DDBJ whole genome shotgun (WGS) entry which is preliminary data.</text>
</comment>
<dbReference type="STRING" id="1236501.GCA_000613865_03487"/>
<dbReference type="EMBL" id="JOPJ01000006">
    <property type="protein sequence ID" value="OUJ13492.1"/>
    <property type="molecule type" value="Genomic_DNA"/>
</dbReference>
<name>A0A252BXD5_9PROT</name>
<sequence>MPRLFCLLLLGSLVGNAAHAAEHPPKAHTRTAPAVVHTGPTTEMLNMQSLANAQRLIPVAPPVPLAALPDGTIARGTGVLAPELLEAPVYNPTDKR</sequence>
<protein>
    <submittedName>
        <fullName evidence="2">Uncharacterized protein</fullName>
    </submittedName>
</protein>
<dbReference type="AlphaFoldDB" id="A0A252BXD5"/>
<evidence type="ECO:0000256" key="1">
    <source>
        <dbReference type="SAM" id="SignalP"/>
    </source>
</evidence>
<reference evidence="3" key="1">
    <citation type="submission" date="2014-06" db="EMBL/GenBank/DDBJ databases">
        <authorList>
            <person name="Winans N.J."/>
            <person name="Newell P.D."/>
            <person name="Douglas A.E."/>
        </authorList>
    </citation>
    <scope>NUCLEOTIDE SEQUENCE [LARGE SCALE GENOMIC DNA]</scope>
</reference>
<feature type="chain" id="PRO_5012761514" evidence="1">
    <location>
        <begin position="21"/>
        <end position="96"/>
    </location>
</feature>
<evidence type="ECO:0000313" key="2">
    <source>
        <dbReference type="EMBL" id="OUJ13492.1"/>
    </source>
</evidence>
<evidence type="ECO:0000313" key="3">
    <source>
        <dbReference type="Proteomes" id="UP000194931"/>
    </source>
</evidence>